<dbReference type="EMBL" id="FQNC01000048">
    <property type="protein sequence ID" value="SGY78667.1"/>
    <property type="molecule type" value="Genomic_DNA"/>
</dbReference>
<evidence type="ECO:0000313" key="6">
    <source>
        <dbReference type="Proteomes" id="UP000249464"/>
    </source>
</evidence>
<evidence type="ECO:0000256" key="1">
    <source>
        <dbReference type="ARBA" id="ARBA00004123"/>
    </source>
</evidence>
<feature type="compositionally biased region" description="Polar residues" evidence="4">
    <location>
        <begin position="583"/>
        <end position="597"/>
    </location>
</feature>
<dbReference type="Pfam" id="PF09751">
    <property type="entry name" value="Es2"/>
    <property type="match status" value="1"/>
</dbReference>
<feature type="compositionally biased region" description="Low complexity" evidence="4">
    <location>
        <begin position="157"/>
        <end position="170"/>
    </location>
</feature>
<dbReference type="GO" id="GO:0071013">
    <property type="term" value="C:catalytic step 2 spliceosome"/>
    <property type="evidence" value="ECO:0007669"/>
    <property type="project" value="TreeGrafter"/>
</dbReference>
<evidence type="ECO:0000256" key="4">
    <source>
        <dbReference type="SAM" id="MobiDB-lite"/>
    </source>
</evidence>
<organism evidence="5 6">
    <name type="scientific">Microbotryum silenes-dioicae</name>
    <dbReference type="NCBI Taxonomy" id="796604"/>
    <lineage>
        <taxon>Eukaryota</taxon>
        <taxon>Fungi</taxon>
        <taxon>Dikarya</taxon>
        <taxon>Basidiomycota</taxon>
        <taxon>Pucciniomycotina</taxon>
        <taxon>Microbotryomycetes</taxon>
        <taxon>Microbotryales</taxon>
        <taxon>Microbotryaceae</taxon>
        <taxon>Microbotryum</taxon>
    </lineage>
</organism>
<feature type="region of interest" description="Disordered" evidence="4">
    <location>
        <begin position="112"/>
        <end position="184"/>
    </location>
</feature>
<evidence type="ECO:0000313" key="5">
    <source>
        <dbReference type="EMBL" id="SGY78667.1"/>
    </source>
</evidence>
<name>A0A2X0MFT0_9BASI</name>
<dbReference type="AlphaFoldDB" id="A0A2X0MFT0"/>
<evidence type="ECO:0000256" key="2">
    <source>
        <dbReference type="ARBA" id="ARBA00009072"/>
    </source>
</evidence>
<feature type="region of interest" description="Disordered" evidence="4">
    <location>
        <begin position="377"/>
        <end position="404"/>
    </location>
</feature>
<dbReference type="Proteomes" id="UP000249464">
    <property type="component" value="Unassembled WGS sequence"/>
</dbReference>
<accession>A0A2X0MFT0</accession>
<feature type="compositionally biased region" description="Basic and acidic residues" evidence="4">
    <location>
        <begin position="28"/>
        <end position="37"/>
    </location>
</feature>
<proteinExistence type="inferred from homology"/>
<gene>
    <name evidence="5" type="primary">BQ5605_C008g04910</name>
    <name evidence="5" type="ORF">BQ5605_C008G04910</name>
</gene>
<reference evidence="5 6" key="1">
    <citation type="submission" date="2016-11" db="EMBL/GenBank/DDBJ databases">
        <authorList>
            <person name="Jaros S."/>
            <person name="Januszkiewicz K."/>
            <person name="Wedrychowicz H."/>
        </authorList>
    </citation>
    <scope>NUCLEOTIDE SEQUENCE [LARGE SCALE GENOMIC DNA]</scope>
</reference>
<feature type="compositionally biased region" description="Polar residues" evidence="4">
    <location>
        <begin position="1"/>
        <end position="10"/>
    </location>
</feature>
<feature type="region of interest" description="Disordered" evidence="4">
    <location>
        <begin position="538"/>
        <end position="597"/>
    </location>
</feature>
<dbReference type="PANTHER" id="PTHR12940:SF0">
    <property type="entry name" value="SPLICING FACTOR ESS-2 HOMOLOG"/>
    <property type="match status" value="1"/>
</dbReference>
<dbReference type="InterPro" id="IPR019148">
    <property type="entry name" value="Nuclear_protein_DGCR14_ESS-2"/>
</dbReference>
<comment type="subcellular location">
    <subcellularLocation>
        <location evidence="1">Nucleus</location>
    </subcellularLocation>
</comment>
<keyword evidence="6" id="KW-1185">Reference proteome</keyword>
<dbReference type="PANTHER" id="PTHR12940">
    <property type="entry name" value="ES-2 PROTEIN - RELATED"/>
    <property type="match status" value="1"/>
</dbReference>
<dbReference type="STRING" id="796604.A0A2X0MFT0"/>
<protein>
    <submittedName>
        <fullName evidence="5">BQ5605_C008g04910 protein</fullName>
    </submittedName>
</protein>
<feature type="region of interest" description="Disordered" evidence="4">
    <location>
        <begin position="1"/>
        <end position="40"/>
    </location>
</feature>
<evidence type="ECO:0000256" key="3">
    <source>
        <dbReference type="ARBA" id="ARBA00023242"/>
    </source>
</evidence>
<feature type="compositionally biased region" description="Basic and acidic residues" evidence="4">
    <location>
        <begin position="636"/>
        <end position="670"/>
    </location>
</feature>
<feature type="compositionally biased region" description="Polar residues" evidence="4">
    <location>
        <begin position="138"/>
        <end position="152"/>
    </location>
</feature>
<comment type="similarity">
    <text evidence="2">Belongs to the ESS2 family.</text>
</comment>
<keyword evidence="3" id="KW-0539">Nucleus</keyword>
<feature type="region of interest" description="Disordered" evidence="4">
    <location>
        <begin position="609"/>
        <end position="693"/>
    </location>
</feature>
<sequence>MPPSASTSSPHPYRHRHEASTSTTPTRHHNDETHPDSDLQVLTTRGAANTARSLLKQEILSEEEYINHLSHIIKRDFFPSLANLDAQHEILDAFESEDPKKVEESIRRMRTLWTPTPGSTRGGDGKWDKKKKSAGSATPLTWTTSYDDSTPTYFGHTPLPTTPSSTTRPRASPPQPPRIDPNISLDSFQSRYTSEDNSSFAVLLARDNAARKQKYAWAWEAEKRAKVLAIRGREARERLVDVTRDLIEGSEDGSVRMLDGGAGRPGERKLIVGKGTRIGRDDRLMIASSGSERGTLSNNALLIQDTSESRPRVGELELIKRGSHKLAPQGPDPKDQGLQYVDYDSTTVEEDESNRAPTIDQVQPKMESWDFRNRNSFMFPPDADTDTDAPSDPSLANGDKGKGRLIKAGEDKAVNYGATRLKTFERGRVGEGGEDDAMTESSGPSRSRIGAAIAGTPYHIDPSRTPKVSGFSFVDALPSPQAATLPPQALQELMTWGTIEATPVTLRSSTEYDGSVGPFRIQEGSRREGLALRMATQAKRSLSDRVEAASNRRGNRPGGLGSLRSVRGGSILSPSSSSSSTSRTQVPYTPRSNSTLSLSPAAASILHRTKQGRSLGKGMTRTMSPLHPSTSSSSSRKGDSTMDHLMLKRLKAKVEAREKESKRRLERERWSASPAPVPGPAPTPGEEEGKEGH</sequence>
<feature type="compositionally biased region" description="Low complexity" evidence="4">
    <location>
        <begin position="562"/>
        <end position="582"/>
    </location>
</feature>